<dbReference type="EMBL" id="WNTK01005719">
    <property type="protein sequence ID" value="KAG9463857.1"/>
    <property type="molecule type" value="Genomic_DNA"/>
</dbReference>
<dbReference type="AlphaFoldDB" id="A0A8J6E8I6"/>
<organism evidence="2 3">
    <name type="scientific">Eleutherodactylus coqui</name>
    <name type="common">Puerto Rican coqui</name>
    <dbReference type="NCBI Taxonomy" id="57060"/>
    <lineage>
        <taxon>Eukaryota</taxon>
        <taxon>Metazoa</taxon>
        <taxon>Chordata</taxon>
        <taxon>Craniata</taxon>
        <taxon>Vertebrata</taxon>
        <taxon>Euteleostomi</taxon>
        <taxon>Amphibia</taxon>
        <taxon>Batrachia</taxon>
        <taxon>Anura</taxon>
        <taxon>Neobatrachia</taxon>
        <taxon>Hyloidea</taxon>
        <taxon>Eleutherodactylidae</taxon>
        <taxon>Eleutherodactylinae</taxon>
        <taxon>Eleutherodactylus</taxon>
        <taxon>Eleutherodactylus</taxon>
    </lineage>
</organism>
<keyword evidence="3" id="KW-1185">Reference proteome</keyword>
<feature type="transmembrane region" description="Helical" evidence="1">
    <location>
        <begin position="63"/>
        <end position="82"/>
    </location>
</feature>
<evidence type="ECO:0000313" key="3">
    <source>
        <dbReference type="Proteomes" id="UP000770717"/>
    </source>
</evidence>
<keyword evidence="1" id="KW-0812">Transmembrane</keyword>
<keyword evidence="1" id="KW-0472">Membrane</keyword>
<keyword evidence="1" id="KW-1133">Transmembrane helix</keyword>
<evidence type="ECO:0000256" key="1">
    <source>
        <dbReference type="SAM" id="Phobius"/>
    </source>
</evidence>
<protein>
    <submittedName>
        <fullName evidence="2">Uncharacterized protein</fullName>
    </submittedName>
</protein>
<proteinExistence type="predicted"/>
<name>A0A8J6E8I6_ELECQ</name>
<evidence type="ECO:0000313" key="2">
    <source>
        <dbReference type="EMBL" id="KAG9463857.1"/>
    </source>
</evidence>
<reference evidence="2" key="1">
    <citation type="thesis" date="2020" institute="ProQuest LLC" country="789 East Eisenhower Parkway, Ann Arbor, MI, USA">
        <title>Comparative Genomics and Chromosome Evolution.</title>
        <authorList>
            <person name="Mudd A.B."/>
        </authorList>
    </citation>
    <scope>NUCLEOTIDE SEQUENCE</scope>
    <source>
        <strain evidence="2">HN-11 Male</strain>
        <tissue evidence="2">Kidney and liver</tissue>
    </source>
</reference>
<feature type="transmembrane region" description="Helical" evidence="1">
    <location>
        <begin position="36"/>
        <end position="57"/>
    </location>
</feature>
<accession>A0A8J6E8I6</accession>
<dbReference type="Proteomes" id="UP000770717">
    <property type="component" value="Unassembled WGS sequence"/>
</dbReference>
<sequence length="88" mass="10579">MKSIPEDCRWFEYLMFLNYIMWLKTNYSCCSTPPMLLCFDTCVCFPFLIVMVQPIMYALVEELLLYLLCWYNIVFQVLNRHVPGKCID</sequence>
<comment type="caution">
    <text evidence="2">The sequence shown here is derived from an EMBL/GenBank/DDBJ whole genome shotgun (WGS) entry which is preliminary data.</text>
</comment>
<gene>
    <name evidence="2" type="ORF">GDO78_020936</name>
</gene>